<keyword evidence="3" id="KW-1185">Reference proteome</keyword>
<dbReference type="EMBL" id="JACCJB010000023">
    <property type="protein sequence ID" value="KAF6218168.1"/>
    <property type="molecule type" value="Genomic_DNA"/>
</dbReference>
<comment type="caution">
    <text evidence="2">The sequence shown here is derived from an EMBL/GenBank/DDBJ whole genome shotgun (WGS) entry which is preliminary data.</text>
</comment>
<reference evidence="2 3" key="1">
    <citation type="journal article" date="2020" name="Genomics">
        <title>Complete, high-quality genomes from long-read metagenomic sequencing of two wolf lichen thalli reveals enigmatic genome architecture.</title>
        <authorList>
            <person name="McKenzie S.K."/>
            <person name="Walston R.F."/>
            <person name="Allen J.L."/>
        </authorList>
    </citation>
    <scope>NUCLEOTIDE SEQUENCE [LARGE SCALE GENOMIC DNA]</scope>
    <source>
        <strain evidence="2">WasteWater1</strain>
    </source>
</reference>
<feature type="domain" description="GPI inositol-deacylase winged helix" evidence="1">
    <location>
        <begin position="322"/>
        <end position="400"/>
    </location>
</feature>
<organism evidence="2 3">
    <name type="scientific">Letharia lupina</name>
    <dbReference type="NCBI Taxonomy" id="560253"/>
    <lineage>
        <taxon>Eukaryota</taxon>
        <taxon>Fungi</taxon>
        <taxon>Dikarya</taxon>
        <taxon>Ascomycota</taxon>
        <taxon>Pezizomycotina</taxon>
        <taxon>Lecanoromycetes</taxon>
        <taxon>OSLEUM clade</taxon>
        <taxon>Lecanoromycetidae</taxon>
        <taxon>Lecanorales</taxon>
        <taxon>Lecanorineae</taxon>
        <taxon>Parmeliaceae</taxon>
        <taxon>Letharia</taxon>
    </lineage>
</organism>
<evidence type="ECO:0000259" key="1">
    <source>
        <dbReference type="Pfam" id="PF22939"/>
    </source>
</evidence>
<dbReference type="Proteomes" id="UP000593566">
    <property type="component" value="Unassembled WGS sequence"/>
</dbReference>
<evidence type="ECO:0000313" key="3">
    <source>
        <dbReference type="Proteomes" id="UP000593566"/>
    </source>
</evidence>
<evidence type="ECO:0000313" key="2">
    <source>
        <dbReference type="EMBL" id="KAF6218168.1"/>
    </source>
</evidence>
<name>A0A8H6C7F4_9LECA</name>
<sequence>MQIFHYARDIEACGILANTADEVSATLRLQLRTLDDAKKISKSMPILLEGTEKTLKAVLKSLSSLSRMETDDEDIKAGIQTLLDNQVAETHGKERNELLQWISKLDFSSKQTDILRRRSPNTGTWLLEDENLQQWSAPRFLGQDRKILTTEQMIAMIQLLCKSFRRTFLIVDALDEGFGLDDHSDEVRARMVSSILRISKSAHIFVTSRPNVNVAAEVPGCTTLKIQAKDSDLRSYLKAGKTDHTALGRIVDQDPALEKHLEDTVCQKLNGMFLLARVQIDLLVHQTKARNIYKALDYLPEKLNETFHDVLERIRSQPPGYSTLAEQVISWIFYANRPLGMPELREALAVEPGDMELDRSGFYEPSLLLLLLNICCGLATAEKGDGVIRLVHYTFQQVLLAFWKERCPDAEIKTWPPAKIVLMMHD</sequence>
<dbReference type="PANTHER" id="PTHR10039">
    <property type="entry name" value="AMELOGENIN"/>
    <property type="match status" value="1"/>
</dbReference>
<proteinExistence type="predicted"/>
<dbReference type="RefSeq" id="XP_037147603.1">
    <property type="nucleotide sequence ID" value="XM_037297029.1"/>
</dbReference>
<accession>A0A8H6C7F4</accession>
<dbReference type="Pfam" id="PF22939">
    <property type="entry name" value="WHD_GPIID"/>
    <property type="match status" value="1"/>
</dbReference>
<protein>
    <recommendedName>
        <fullName evidence="1">GPI inositol-deacylase winged helix domain-containing protein</fullName>
    </recommendedName>
</protein>
<dbReference type="AlphaFoldDB" id="A0A8H6C7F4"/>
<gene>
    <name evidence="2" type="ORF">HO133_006127</name>
</gene>
<dbReference type="PANTHER" id="PTHR10039:SF15">
    <property type="entry name" value="NACHT DOMAIN-CONTAINING PROTEIN"/>
    <property type="match status" value="1"/>
</dbReference>
<dbReference type="InterPro" id="IPR054471">
    <property type="entry name" value="GPIID_WHD"/>
</dbReference>
<dbReference type="GeneID" id="59334531"/>